<protein>
    <submittedName>
        <fullName evidence="1">Uncharacterized protein</fullName>
    </submittedName>
</protein>
<sequence length="110" mass="13024">MMKKNGGIINDNYNMDERLLKLKKMSRQYRFDDGSDGIAKVWNRGMGRLTFVMLLEEEKKVLVNSTIARNKDYERVAEVFPEFEIVKVAYGYPLFYNHSMLWAYRHGYAV</sequence>
<accession>A0A8S5Q1C1</accession>
<organism evidence="1">
    <name type="scientific">Siphoviridae sp. ctOCb13</name>
    <dbReference type="NCBI Taxonomy" id="2825477"/>
    <lineage>
        <taxon>Viruses</taxon>
        <taxon>Duplodnaviria</taxon>
        <taxon>Heunggongvirae</taxon>
        <taxon>Uroviricota</taxon>
        <taxon>Caudoviricetes</taxon>
    </lineage>
</organism>
<dbReference type="EMBL" id="BK015555">
    <property type="protein sequence ID" value="DAE12625.1"/>
    <property type="molecule type" value="Genomic_DNA"/>
</dbReference>
<proteinExistence type="predicted"/>
<name>A0A8S5Q1C1_9CAUD</name>
<evidence type="ECO:0000313" key="1">
    <source>
        <dbReference type="EMBL" id="DAE12625.1"/>
    </source>
</evidence>
<reference evidence="1" key="1">
    <citation type="journal article" date="2021" name="Proc. Natl. Acad. Sci. U.S.A.">
        <title>A Catalog of Tens of Thousands of Viruses from Human Metagenomes Reveals Hidden Associations with Chronic Diseases.</title>
        <authorList>
            <person name="Tisza M.J."/>
            <person name="Buck C.B."/>
        </authorList>
    </citation>
    <scope>NUCLEOTIDE SEQUENCE</scope>
    <source>
        <strain evidence="1">CtOCb13</strain>
    </source>
</reference>